<dbReference type="SUPFAM" id="SSF56808">
    <property type="entry name" value="Ribosomal protein L1"/>
    <property type="match status" value="1"/>
</dbReference>
<dbReference type="GO" id="GO:0005840">
    <property type="term" value="C:ribosome"/>
    <property type="evidence" value="ECO:0007669"/>
    <property type="project" value="UniProtKB-KW"/>
</dbReference>
<evidence type="ECO:0000313" key="2">
    <source>
        <dbReference type="Proteomes" id="UP000078348"/>
    </source>
</evidence>
<keyword evidence="2" id="KW-1185">Reference proteome</keyword>
<dbReference type="AlphaFoldDB" id="A0A196SCY0"/>
<keyword evidence="1" id="KW-0687">Ribonucleoprotein</keyword>
<protein>
    <submittedName>
        <fullName evidence="1">60S ribosomal protein-related protein</fullName>
    </submittedName>
</protein>
<proteinExistence type="predicted"/>
<dbReference type="Pfam" id="PF00687">
    <property type="entry name" value="Ribosomal_L1"/>
    <property type="match status" value="1"/>
</dbReference>
<organism evidence="1 2">
    <name type="scientific">Blastocystis sp. subtype 1 (strain ATCC 50177 / NandII)</name>
    <dbReference type="NCBI Taxonomy" id="478820"/>
    <lineage>
        <taxon>Eukaryota</taxon>
        <taxon>Sar</taxon>
        <taxon>Stramenopiles</taxon>
        <taxon>Bigyra</taxon>
        <taxon>Opalozoa</taxon>
        <taxon>Opalinata</taxon>
        <taxon>Blastocystidae</taxon>
        <taxon>Blastocystis</taxon>
    </lineage>
</organism>
<keyword evidence="1" id="KW-0689">Ribosomal protein</keyword>
<evidence type="ECO:0000313" key="1">
    <source>
        <dbReference type="EMBL" id="OAO13987.1"/>
    </source>
</evidence>
<accession>A0A196SCY0</accession>
<dbReference type="InterPro" id="IPR023674">
    <property type="entry name" value="Ribosomal_uL1-like"/>
</dbReference>
<dbReference type="STRING" id="478820.A0A196SCY0"/>
<dbReference type="InterPro" id="IPR016095">
    <property type="entry name" value="Ribosomal_uL1_3-a/b-sand"/>
</dbReference>
<name>A0A196SCY0_BLAHN</name>
<dbReference type="Proteomes" id="UP000078348">
    <property type="component" value="Unassembled WGS sequence"/>
</dbReference>
<dbReference type="OrthoDB" id="10251727at2759"/>
<comment type="caution">
    <text evidence="1">The sequence shown here is derived from an EMBL/GenBank/DDBJ whole genome shotgun (WGS) entry which is preliminary data.</text>
</comment>
<dbReference type="InterPro" id="IPR028364">
    <property type="entry name" value="Ribosomal_uL1/biogenesis"/>
</dbReference>
<dbReference type="EMBL" id="LXWW01000305">
    <property type="protein sequence ID" value="OAO13987.1"/>
    <property type="molecule type" value="Genomic_DNA"/>
</dbReference>
<reference evidence="1 2" key="1">
    <citation type="submission" date="2016-05" db="EMBL/GenBank/DDBJ databases">
        <title>Nuclear genome of Blastocystis sp. subtype 1 NandII.</title>
        <authorList>
            <person name="Gentekaki E."/>
            <person name="Curtis B."/>
            <person name="Stairs C."/>
            <person name="Eme L."/>
            <person name="Herman E."/>
            <person name="Klimes V."/>
            <person name="Arias M.C."/>
            <person name="Elias M."/>
            <person name="Hilliou F."/>
            <person name="Klute M."/>
            <person name="Malik S.-B."/>
            <person name="Pightling A."/>
            <person name="Rachubinski R."/>
            <person name="Salas D."/>
            <person name="Schlacht A."/>
            <person name="Suga H."/>
            <person name="Archibald J."/>
            <person name="Ball S.G."/>
            <person name="Clark G."/>
            <person name="Dacks J."/>
            <person name="Van Der Giezen M."/>
            <person name="Tsaousis A."/>
            <person name="Roger A."/>
        </authorList>
    </citation>
    <scope>NUCLEOTIDE SEQUENCE [LARGE SCALE GENOMIC DNA]</scope>
    <source>
        <strain evidence="2">ATCC 50177 / NandII</strain>
    </source>
</reference>
<dbReference type="Gene3D" id="3.40.50.790">
    <property type="match status" value="1"/>
</dbReference>
<sequence length="256" mass="28643">MSFTSTLNITDKQILDACRVIKLVGEKTKERSDKSLLEEDYTVNVEIEYTFDGKRKNTPVKIVLKKSLFNTEDGDSALLIVSNTAEKVKDLLKEDPVSGVSKVVTIDKLRSTFVRYEQKRDLLKSYERILADEAIVPMIPSVLGKACMKAKKHPVPVKLDWETDKLKKNLEKGLSTALLFVNCATTTSVRTGKLSFTDEELLANIRCVLATAFKYIDSNRIASICLKFTGSVAIPFYEKPLGSLAEEKEKTPVKAK</sequence>
<gene>
    <name evidence="1" type="ORF">AV274_4333</name>
</gene>